<organism evidence="3 4">
    <name type="scientific">Holothuria leucospilota</name>
    <name type="common">Black long sea cucumber</name>
    <name type="synonym">Mertensiothuria leucospilota</name>
    <dbReference type="NCBI Taxonomy" id="206669"/>
    <lineage>
        <taxon>Eukaryota</taxon>
        <taxon>Metazoa</taxon>
        <taxon>Echinodermata</taxon>
        <taxon>Eleutherozoa</taxon>
        <taxon>Echinozoa</taxon>
        <taxon>Holothuroidea</taxon>
        <taxon>Aspidochirotacea</taxon>
        <taxon>Aspidochirotida</taxon>
        <taxon>Holothuriidae</taxon>
        <taxon>Holothuria</taxon>
    </lineage>
</organism>
<evidence type="ECO:0000259" key="2">
    <source>
        <dbReference type="SMART" id="SM00014"/>
    </source>
</evidence>
<proteinExistence type="predicted"/>
<feature type="transmembrane region" description="Helical" evidence="1">
    <location>
        <begin position="141"/>
        <end position="169"/>
    </location>
</feature>
<dbReference type="AlphaFoldDB" id="A0A9Q1C5R4"/>
<reference evidence="3" key="1">
    <citation type="submission" date="2021-10" db="EMBL/GenBank/DDBJ databases">
        <title>Tropical sea cucumber genome reveals ecological adaptation and Cuvierian tubules defense mechanism.</title>
        <authorList>
            <person name="Chen T."/>
        </authorList>
    </citation>
    <scope>NUCLEOTIDE SEQUENCE</scope>
    <source>
        <strain evidence="3">Nanhai2018</strain>
        <tissue evidence="3">Muscle</tissue>
    </source>
</reference>
<name>A0A9Q1C5R4_HOLLE</name>
<evidence type="ECO:0000313" key="3">
    <source>
        <dbReference type="EMBL" id="KAJ8039137.1"/>
    </source>
</evidence>
<keyword evidence="1" id="KW-0472">Membrane</keyword>
<dbReference type="GO" id="GO:0042392">
    <property type="term" value="F:sphingosine-1-phosphate phosphatase activity"/>
    <property type="evidence" value="ECO:0007669"/>
    <property type="project" value="TreeGrafter"/>
</dbReference>
<dbReference type="Pfam" id="PF01569">
    <property type="entry name" value="PAP2"/>
    <property type="match status" value="1"/>
</dbReference>
<gene>
    <name evidence="3" type="ORF">HOLleu_16760</name>
</gene>
<keyword evidence="4" id="KW-1185">Reference proteome</keyword>
<comment type="caution">
    <text evidence="3">The sequence shown here is derived from an EMBL/GenBank/DDBJ whole genome shotgun (WGS) entry which is preliminary data.</text>
</comment>
<dbReference type="InterPro" id="IPR036938">
    <property type="entry name" value="PAP2/HPO_sf"/>
</dbReference>
<keyword evidence="1" id="KW-1133">Transmembrane helix</keyword>
<protein>
    <submittedName>
        <fullName evidence="3">Phospholipid phosphatase 6</fullName>
    </submittedName>
</protein>
<feature type="domain" description="Phosphatidic acid phosphatase type 2/haloperoxidase" evidence="2">
    <location>
        <begin position="83"/>
        <end position="196"/>
    </location>
</feature>
<dbReference type="SMART" id="SM00014">
    <property type="entry name" value="acidPPc"/>
    <property type="match status" value="1"/>
</dbReference>
<accession>A0A9Q1C5R4</accession>
<dbReference type="PANTHER" id="PTHR14969">
    <property type="entry name" value="SPHINGOSINE-1-PHOSPHATE PHOSPHOHYDROLASE"/>
    <property type="match status" value="1"/>
</dbReference>
<keyword evidence="1" id="KW-0812">Transmembrane</keyword>
<dbReference type="Proteomes" id="UP001152320">
    <property type="component" value="Chromosome 7"/>
</dbReference>
<evidence type="ECO:0000313" key="4">
    <source>
        <dbReference type="Proteomes" id="UP001152320"/>
    </source>
</evidence>
<dbReference type="PANTHER" id="PTHR14969:SF13">
    <property type="entry name" value="AT30094P"/>
    <property type="match status" value="1"/>
</dbReference>
<dbReference type="EMBL" id="JAIZAY010000007">
    <property type="protein sequence ID" value="KAJ8039137.1"/>
    <property type="molecule type" value="Genomic_DNA"/>
</dbReference>
<dbReference type="InterPro" id="IPR000326">
    <property type="entry name" value="PAP2/HPO"/>
</dbReference>
<feature type="transmembrane region" description="Helical" evidence="1">
    <location>
        <begin position="80"/>
        <end position="102"/>
    </location>
</feature>
<dbReference type="CDD" id="cd03391">
    <property type="entry name" value="PAP2_containing_2_like"/>
    <property type="match status" value="1"/>
</dbReference>
<feature type="transmembrane region" description="Helical" evidence="1">
    <location>
        <begin position="181"/>
        <end position="200"/>
    </location>
</feature>
<dbReference type="Gene3D" id="1.20.144.10">
    <property type="entry name" value="Phosphatidic acid phosphatase type 2/haloperoxidase"/>
    <property type="match status" value="1"/>
</dbReference>
<dbReference type="OrthoDB" id="10266771at2759"/>
<feature type="transmembrane region" description="Helical" evidence="1">
    <location>
        <begin position="53"/>
        <end position="74"/>
    </location>
</feature>
<evidence type="ECO:0000256" key="1">
    <source>
        <dbReference type="SAM" id="Phobius"/>
    </source>
</evidence>
<sequence length="217" mass="24125">MTVSKETKPPLSPLKRLTFFQQLETFDRDLAMICSVSSDEDANLACLRPILKLLEISGHGIPWLLGVFVAMYYYNESDAYSFQIAFNILFALVLDLIISGLLKAIVKRPRPATNACTEMFFVVSVDHYSFPSGHSTRAATLAILAIVMLPLSLLAKYMLIVWMLAIAASRVMLGRHHVSDVIAGLFIGYLQALFVQAFWIKVSNVNDVLQLAGMSFS</sequence>
<dbReference type="SUPFAM" id="SSF48317">
    <property type="entry name" value="Acid phosphatase/Vanadium-dependent haloperoxidase"/>
    <property type="match status" value="1"/>
</dbReference>